<dbReference type="InterPro" id="IPR004358">
    <property type="entry name" value="Sig_transdc_His_kin-like_C"/>
</dbReference>
<accession>A0A6M7US95</accession>
<protein>
    <recommendedName>
        <fullName evidence="3">histidine kinase</fullName>
        <ecNumber evidence="3">2.7.13.3</ecNumber>
    </recommendedName>
</protein>
<dbReference type="InterPro" id="IPR003660">
    <property type="entry name" value="HAMP_dom"/>
</dbReference>
<dbReference type="GO" id="GO:0004673">
    <property type="term" value="F:protein histidine kinase activity"/>
    <property type="evidence" value="ECO:0007669"/>
    <property type="project" value="UniProtKB-EC"/>
</dbReference>
<keyword evidence="6 11" id="KW-0812">Transmembrane</keyword>
<dbReference type="KEGG" id="merd:EB233_10405"/>
<dbReference type="EC" id="2.7.13.3" evidence="3"/>
<evidence type="ECO:0000256" key="5">
    <source>
        <dbReference type="ARBA" id="ARBA00022679"/>
    </source>
</evidence>
<evidence type="ECO:0000256" key="7">
    <source>
        <dbReference type="ARBA" id="ARBA00022777"/>
    </source>
</evidence>
<evidence type="ECO:0000313" key="14">
    <source>
        <dbReference type="EMBL" id="QKC79732.1"/>
    </source>
</evidence>
<keyword evidence="4" id="KW-0597">Phosphoprotein</keyword>
<proteinExistence type="predicted"/>
<evidence type="ECO:0000256" key="1">
    <source>
        <dbReference type="ARBA" id="ARBA00000085"/>
    </source>
</evidence>
<dbReference type="PROSITE" id="PS50885">
    <property type="entry name" value="HAMP"/>
    <property type="match status" value="1"/>
</dbReference>
<dbReference type="InterPro" id="IPR036890">
    <property type="entry name" value="HATPase_C_sf"/>
</dbReference>
<evidence type="ECO:0000259" key="12">
    <source>
        <dbReference type="PROSITE" id="PS50109"/>
    </source>
</evidence>
<dbReference type="GO" id="GO:0000160">
    <property type="term" value="P:phosphorelay signal transduction system"/>
    <property type="evidence" value="ECO:0007669"/>
    <property type="project" value="UniProtKB-KW"/>
</dbReference>
<organism evidence="14 15">
    <name type="scientific">Mesorhizobium erdmanii</name>
    <dbReference type="NCBI Taxonomy" id="1777866"/>
    <lineage>
        <taxon>Bacteria</taxon>
        <taxon>Pseudomonadati</taxon>
        <taxon>Pseudomonadota</taxon>
        <taxon>Alphaproteobacteria</taxon>
        <taxon>Hyphomicrobiales</taxon>
        <taxon>Phyllobacteriaceae</taxon>
        <taxon>Mesorhizobium</taxon>
    </lineage>
</organism>
<feature type="domain" description="Histidine kinase" evidence="12">
    <location>
        <begin position="261"/>
        <end position="461"/>
    </location>
</feature>
<keyword evidence="9" id="KW-0902">Two-component regulatory system</keyword>
<name>A0A6M7US95_9HYPH</name>
<evidence type="ECO:0000256" key="4">
    <source>
        <dbReference type="ARBA" id="ARBA00022553"/>
    </source>
</evidence>
<evidence type="ECO:0000256" key="11">
    <source>
        <dbReference type="SAM" id="Phobius"/>
    </source>
</evidence>
<dbReference type="PRINTS" id="PR00344">
    <property type="entry name" value="BCTRLSENSOR"/>
</dbReference>
<dbReference type="PANTHER" id="PTHR45436">
    <property type="entry name" value="SENSOR HISTIDINE KINASE YKOH"/>
    <property type="match status" value="1"/>
</dbReference>
<keyword evidence="10 11" id="KW-0472">Membrane</keyword>
<dbReference type="InterPro" id="IPR003594">
    <property type="entry name" value="HATPase_dom"/>
</dbReference>
<dbReference type="AlphaFoldDB" id="A0A6M7US95"/>
<sequence length="465" mass="49887">MPLGRLRRLTPKSIAARLALGSAVLVLAALIATGISTGIVLSRFIRDQIDQRLDTQIGAVTSALENRPSLPDVLTLNDPPPFDRHGAGWYWMATIDGHTYRSASLDGADITNRGSDHWWGGWHDGPADANTRPRPFNGVGPRGEPLYLRVQVVPTNGTWMTITASAPAHALVRPLRDALVPVILAMLALGILLAAASVLQMRLGLRPLKRVTKGLEDVRAGRASHIEGNQPRELRGLVGELNSLIKQNAEGLRRARGHVSNLGHALNTPLAALSLSLSGSRSRRDAERLRLVAEMQERIRHHLGRARAAALNGPAHISTAIRPRVLDLNVVLSKINAERGLNVAVDIPEALAVACEPQDLDEMLGNMLDNAFKWASSTISIKARNAGTQVLIEVADDGPGISMEKIHEVLQPGKRLDESIVGHGFGLSITRELAELYGGDLNLGKSSLGGLEVVVRLPGPVATNG</sequence>
<dbReference type="Pfam" id="PF02518">
    <property type="entry name" value="HATPase_c"/>
    <property type="match status" value="1"/>
</dbReference>
<dbReference type="InterPro" id="IPR005467">
    <property type="entry name" value="His_kinase_dom"/>
</dbReference>
<evidence type="ECO:0000256" key="10">
    <source>
        <dbReference type="ARBA" id="ARBA00023136"/>
    </source>
</evidence>
<feature type="transmembrane region" description="Helical" evidence="11">
    <location>
        <begin position="178"/>
        <end position="199"/>
    </location>
</feature>
<dbReference type="GO" id="GO:0005886">
    <property type="term" value="C:plasma membrane"/>
    <property type="evidence" value="ECO:0007669"/>
    <property type="project" value="TreeGrafter"/>
</dbReference>
<evidence type="ECO:0000256" key="9">
    <source>
        <dbReference type="ARBA" id="ARBA00023012"/>
    </source>
</evidence>
<evidence type="ECO:0000256" key="3">
    <source>
        <dbReference type="ARBA" id="ARBA00012438"/>
    </source>
</evidence>
<evidence type="ECO:0000313" key="15">
    <source>
        <dbReference type="Proteomes" id="UP000503339"/>
    </source>
</evidence>
<dbReference type="Proteomes" id="UP000503339">
    <property type="component" value="Chromosome"/>
</dbReference>
<keyword evidence="15" id="KW-1185">Reference proteome</keyword>
<evidence type="ECO:0000256" key="8">
    <source>
        <dbReference type="ARBA" id="ARBA00022989"/>
    </source>
</evidence>
<keyword evidence="8 11" id="KW-1133">Transmembrane helix</keyword>
<dbReference type="InterPro" id="IPR050428">
    <property type="entry name" value="TCS_sensor_his_kinase"/>
</dbReference>
<comment type="subcellular location">
    <subcellularLocation>
        <location evidence="2">Membrane</location>
    </subcellularLocation>
</comment>
<evidence type="ECO:0000259" key="13">
    <source>
        <dbReference type="PROSITE" id="PS50885"/>
    </source>
</evidence>
<feature type="domain" description="HAMP" evidence="13">
    <location>
        <begin position="202"/>
        <end position="253"/>
    </location>
</feature>
<dbReference type="PROSITE" id="PS50109">
    <property type="entry name" value="HIS_KIN"/>
    <property type="match status" value="1"/>
</dbReference>
<dbReference type="PANTHER" id="PTHR45436:SF5">
    <property type="entry name" value="SENSOR HISTIDINE KINASE TRCS"/>
    <property type="match status" value="1"/>
</dbReference>
<gene>
    <name evidence="14" type="ORF">EB233_10405</name>
</gene>
<keyword evidence="5" id="KW-0808">Transferase</keyword>
<reference evidence="14 15" key="1">
    <citation type="submission" date="2018-10" db="EMBL/GenBank/DDBJ databases">
        <authorList>
            <person name="Perry B.J."/>
            <person name="Sullivan J.T."/>
            <person name="Murphy R.J.T."/>
            <person name="Ramsay J.P."/>
            <person name="Ronson C.W."/>
        </authorList>
    </citation>
    <scope>NUCLEOTIDE SEQUENCE [LARGE SCALE GENOMIC DNA]</scope>
    <source>
        <strain evidence="14 15">NZP2014</strain>
    </source>
</reference>
<dbReference type="Gene3D" id="1.10.287.130">
    <property type="match status" value="1"/>
</dbReference>
<evidence type="ECO:0000256" key="2">
    <source>
        <dbReference type="ARBA" id="ARBA00004370"/>
    </source>
</evidence>
<dbReference type="SUPFAM" id="SSF55874">
    <property type="entry name" value="ATPase domain of HSP90 chaperone/DNA topoisomerase II/histidine kinase"/>
    <property type="match status" value="1"/>
</dbReference>
<dbReference type="EMBL" id="CP033361">
    <property type="protein sequence ID" value="QKC79732.1"/>
    <property type="molecule type" value="Genomic_DNA"/>
</dbReference>
<evidence type="ECO:0000256" key="6">
    <source>
        <dbReference type="ARBA" id="ARBA00022692"/>
    </source>
</evidence>
<keyword evidence="7 14" id="KW-0418">Kinase</keyword>
<comment type="catalytic activity">
    <reaction evidence="1">
        <text>ATP + protein L-histidine = ADP + protein N-phospho-L-histidine.</text>
        <dbReference type="EC" id="2.7.13.3"/>
    </reaction>
</comment>
<dbReference type="SMART" id="SM00387">
    <property type="entry name" value="HATPase_c"/>
    <property type="match status" value="1"/>
</dbReference>
<dbReference type="Gene3D" id="3.30.565.10">
    <property type="entry name" value="Histidine kinase-like ATPase, C-terminal domain"/>
    <property type="match status" value="1"/>
</dbReference>